<dbReference type="RefSeq" id="WP_028310295.1">
    <property type="nucleotide sequence ID" value="NZ_AXWS01000007.1"/>
</dbReference>
<reference evidence="7" key="1">
    <citation type="submission" date="2025-08" db="UniProtKB">
        <authorList>
            <consortium name="RefSeq"/>
        </authorList>
    </citation>
    <scope>IDENTIFICATION</scope>
</reference>
<evidence type="ECO:0000313" key="6">
    <source>
        <dbReference type="Proteomes" id="UP000675920"/>
    </source>
</evidence>
<organism evidence="6 7">
    <name type="scientific">Derxia gummosa DSM 723</name>
    <dbReference type="NCBI Taxonomy" id="1121388"/>
    <lineage>
        <taxon>Bacteria</taxon>
        <taxon>Pseudomonadati</taxon>
        <taxon>Pseudomonadota</taxon>
        <taxon>Betaproteobacteria</taxon>
        <taxon>Burkholderiales</taxon>
        <taxon>Alcaligenaceae</taxon>
        <taxon>Derxia</taxon>
    </lineage>
</organism>
<dbReference type="PANTHER" id="PTHR30154:SF0">
    <property type="entry name" value="LEUCINE-RESPONSIVE REGULATORY PROTEIN"/>
    <property type="match status" value="1"/>
</dbReference>
<dbReference type="PROSITE" id="PS00519">
    <property type="entry name" value="HTH_ASNC_1"/>
    <property type="match status" value="1"/>
</dbReference>
<dbReference type="OrthoDB" id="8526125at2"/>
<dbReference type="GO" id="GO:0005829">
    <property type="term" value="C:cytosol"/>
    <property type="evidence" value="ECO:0007669"/>
    <property type="project" value="TreeGrafter"/>
</dbReference>
<dbReference type="Gene3D" id="1.10.10.10">
    <property type="entry name" value="Winged helix-like DNA-binding domain superfamily/Winged helix DNA-binding domain"/>
    <property type="match status" value="1"/>
</dbReference>
<dbReference type="FunFam" id="3.30.70.920:FF:000001">
    <property type="entry name" value="Transcriptional regulator, AsnC family"/>
    <property type="match status" value="1"/>
</dbReference>
<evidence type="ECO:0000256" key="4">
    <source>
        <dbReference type="ARBA" id="ARBA00023163"/>
    </source>
</evidence>
<dbReference type="PROSITE" id="PS50956">
    <property type="entry name" value="HTH_ASNC_2"/>
    <property type="match status" value="1"/>
</dbReference>
<dbReference type="InterPro" id="IPR036388">
    <property type="entry name" value="WH-like_DNA-bd_sf"/>
</dbReference>
<dbReference type="GO" id="GO:0043565">
    <property type="term" value="F:sequence-specific DNA binding"/>
    <property type="evidence" value="ECO:0007669"/>
    <property type="project" value="InterPro"/>
</dbReference>
<feature type="domain" description="HTH asnC-type" evidence="5">
    <location>
        <begin position="11"/>
        <end position="72"/>
    </location>
</feature>
<name>A0A8B6X1Z6_9BURK</name>
<dbReference type="InterPro" id="IPR019888">
    <property type="entry name" value="Tscrpt_reg_AsnC-like"/>
</dbReference>
<dbReference type="InterPro" id="IPR000485">
    <property type="entry name" value="AsnC-type_HTH_dom"/>
</dbReference>
<dbReference type="FunFam" id="1.10.10.10:FF:000186">
    <property type="entry name" value="AsnC family transcriptional regulator"/>
    <property type="match status" value="1"/>
</dbReference>
<evidence type="ECO:0000256" key="3">
    <source>
        <dbReference type="ARBA" id="ARBA00023159"/>
    </source>
</evidence>
<keyword evidence="2" id="KW-0238">DNA-binding</keyword>
<dbReference type="PANTHER" id="PTHR30154">
    <property type="entry name" value="LEUCINE-RESPONSIVE REGULATORY PROTEIN"/>
    <property type="match status" value="1"/>
</dbReference>
<dbReference type="Proteomes" id="UP000675920">
    <property type="component" value="Unplaced"/>
</dbReference>
<dbReference type="GO" id="GO:0043200">
    <property type="term" value="P:response to amino acid"/>
    <property type="evidence" value="ECO:0007669"/>
    <property type="project" value="TreeGrafter"/>
</dbReference>
<keyword evidence="4" id="KW-0804">Transcription</keyword>
<dbReference type="SUPFAM" id="SSF54909">
    <property type="entry name" value="Dimeric alpha+beta barrel"/>
    <property type="match status" value="1"/>
</dbReference>
<keyword evidence="1" id="KW-0805">Transcription regulation</keyword>
<protein>
    <submittedName>
        <fullName evidence="7">AsnC family transcriptional regulator</fullName>
    </submittedName>
</protein>
<evidence type="ECO:0000256" key="2">
    <source>
        <dbReference type="ARBA" id="ARBA00023125"/>
    </source>
</evidence>
<dbReference type="Pfam" id="PF01037">
    <property type="entry name" value="AsnC_trans_reg"/>
    <property type="match status" value="1"/>
</dbReference>
<dbReference type="InterPro" id="IPR036390">
    <property type="entry name" value="WH_DNA-bd_sf"/>
</dbReference>
<dbReference type="GO" id="GO:0006355">
    <property type="term" value="P:regulation of DNA-templated transcription"/>
    <property type="evidence" value="ECO:0007669"/>
    <property type="project" value="UniProtKB-ARBA"/>
</dbReference>
<dbReference type="InterPro" id="IPR019887">
    <property type="entry name" value="Tscrpt_reg_AsnC/Lrp_C"/>
</dbReference>
<dbReference type="CDD" id="cd00090">
    <property type="entry name" value="HTH_ARSR"/>
    <property type="match status" value="1"/>
</dbReference>
<dbReference type="PRINTS" id="PR00033">
    <property type="entry name" value="HTHASNC"/>
</dbReference>
<dbReference type="AlphaFoldDB" id="A0A8B6X1Z6"/>
<dbReference type="Pfam" id="PF13404">
    <property type="entry name" value="HTH_AsnC-type"/>
    <property type="match status" value="1"/>
</dbReference>
<dbReference type="InterPro" id="IPR019885">
    <property type="entry name" value="Tscrpt_reg_HTH_AsnC-type_CS"/>
</dbReference>
<dbReference type="SUPFAM" id="SSF46785">
    <property type="entry name" value="Winged helix' DNA-binding domain"/>
    <property type="match status" value="1"/>
</dbReference>
<evidence type="ECO:0000256" key="1">
    <source>
        <dbReference type="ARBA" id="ARBA00023015"/>
    </source>
</evidence>
<keyword evidence="3" id="KW-0010">Activator</keyword>
<sequence>MRNRTQTTRDLDRIDLKILDALQHDGRMPVTELAERVGLSVTPCAERIRRMEREGVILGYTVRLNPQALHLPLLVFVELKLAAKSGHIFEKFRREVENLPGVLECHLVSGDFDYLVKARISEIGAYRKMLGEVLLNLPGVTESRSYFVMEEIKETGILPLPGADPA</sequence>
<dbReference type="InterPro" id="IPR011991">
    <property type="entry name" value="ArsR-like_HTH"/>
</dbReference>
<proteinExistence type="predicted"/>
<evidence type="ECO:0000313" key="7">
    <source>
        <dbReference type="RefSeq" id="WP_028310295.1"/>
    </source>
</evidence>
<dbReference type="SMART" id="SM00344">
    <property type="entry name" value="HTH_ASNC"/>
    <property type="match status" value="1"/>
</dbReference>
<evidence type="ECO:0000259" key="5">
    <source>
        <dbReference type="PROSITE" id="PS50956"/>
    </source>
</evidence>
<accession>A0A8B6X1Z6</accession>
<keyword evidence="6" id="KW-1185">Reference proteome</keyword>
<dbReference type="InterPro" id="IPR011008">
    <property type="entry name" value="Dimeric_a/b-barrel"/>
</dbReference>
<dbReference type="Gene3D" id="3.30.70.920">
    <property type="match status" value="1"/>
</dbReference>